<dbReference type="InterPro" id="IPR049730">
    <property type="entry name" value="SNF2/RAD54-like_C"/>
</dbReference>
<evidence type="ECO:0000313" key="10">
    <source>
        <dbReference type="EMBL" id="KAK5241320.1"/>
    </source>
</evidence>
<comment type="subcellular location">
    <subcellularLocation>
        <location evidence="1">Nucleus</location>
    </subcellularLocation>
</comment>
<dbReference type="SMART" id="SM00490">
    <property type="entry name" value="HELICc"/>
    <property type="match status" value="1"/>
</dbReference>
<keyword evidence="5" id="KW-0347">Helicase</keyword>
<protein>
    <recommendedName>
        <fullName evidence="9">Helicase C-terminal domain-containing protein</fullName>
    </recommendedName>
</protein>
<dbReference type="InterPro" id="IPR001650">
    <property type="entry name" value="Helicase_C-like"/>
</dbReference>
<comment type="similarity">
    <text evidence="2">Belongs to the SNF2/RAD54 helicase family.</text>
</comment>
<keyword evidence="6" id="KW-0067">ATP-binding</keyword>
<evidence type="ECO:0000256" key="4">
    <source>
        <dbReference type="ARBA" id="ARBA00022801"/>
    </source>
</evidence>
<evidence type="ECO:0000256" key="7">
    <source>
        <dbReference type="ARBA" id="ARBA00023125"/>
    </source>
</evidence>
<dbReference type="EMBL" id="JAVRRA010010698">
    <property type="protein sequence ID" value="KAK5241320.1"/>
    <property type="molecule type" value="Genomic_DNA"/>
</dbReference>
<keyword evidence="3" id="KW-0547">Nucleotide-binding</keyword>
<evidence type="ECO:0000313" key="11">
    <source>
        <dbReference type="Proteomes" id="UP001357485"/>
    </source>
</evidence>
<dbReference type="Proteomes" id="UP001357485">
    <property type="component" value="Unassembled WGS sequence"/>
</dbReference>
<dbReference type="PANTHER" id="PTHR45797:SF1">
    <property type="entry name" value="HELICASE ARIP4"/>
    <property type="match status" value="1"/>
</dbReference>
<dbReference type="CDD" id="cd18793">
    <property type="entry name" value="SF2_C_SNF"/>
    <property type="match status" value="1"/>
</dbReference>
<feature type="non-terminal residue" evidence="10">
    <location>
        <position position="196"/>
    </location>
</feature>
<evidence type="ECO:0000256" key="5">
    <source>
        <dbReference type="ARBA" id="ARBA00022806"/>
    </source>
</evidence>
<comment type="caution">
    <text evidence="10">The sequence shown here is derived from an EMBL/GenBank/DDBJ whole genome shotgun (WGS) entry which is preliminary data.</text>
</comment>
<dbReference type="PANTHER" id="PTHR45797">
    <property type="entry name" value="RAD54-LIKE"/>
    <property type="match status" value="1"/>
</dbReference>
<proteinExistence type="inferred from homology"/>
<dbReference type="InterPro" id="IPR027417">
    <property type="entry name" value="P-loop_NTPase"/>
</dbReference>
<evidence type="ECO:0000256" key="6">
    <source>
        <dbReference type="ARBA" id="ARBA00022840"/>
    </source>
</evidence>
<dbReference type="Pfam" id="PF00271">
    <property type="entry name" value="Helicase_C"/>
    <property type="match status" value="1"/>
</dbReference>
<dbReference type="Gene3D" id="3.40.50.300">
    <property type="entry name" value="P-loop containing nucleotide triphosphate hydrolases"/>
    <property type="match status" value="1"/>
</dbReference>
<evidence type="ECO:0000256" key="3">
    <source>
        <dbReference type="ARBA" id="ARBA00022741"/>
    </source>
</evidence>
<keyword evidence="8" id="KW-0539">Nucleus</keyword>
<dbReference type="InterPro" id="IPR044574">
    <property type="entry name" value="ARIP4-like"/>
</dbReference>
<gene>
    <name evidence="10" type="ORF">LTR16_009505</name>
</gene>
<organism evidence="10 11">
    <name type="scientific">Cryomyces antarcticus</name>
    <dbReference type="NCBI Taxonomy" id="329879"/>
    <lineage>
        <taxon>Eukaryota</taxon>
        <taxon>Fungi</taxon>
        <taxon>Dikarya</taxon>
        <taxon>Ascomycota</taxon>
        <taxon>Pezizomycotina</taxon>
        <taxon>Dothideomycetes</taxon>
        <taxon>Dothideomycetes incertae sedis</taxon>
        <taxon>Cryomyces</taxon>
    </lineage>
</organism>
<keyword evidence="11" id="KW-1185">Reference proteome</keyword>
<evidence type="ECO:0000256" key="8">
    <source>
        <dbReference type="ARBA" id="ARBA00023242"/>
    </source>
</evidence>
<sequence>MPGDEHVSNLDISTALVNDEKKVFSKVIDISSPEHSYKVTLFIQILELSKRAGDKVLVFSHSIPTLGYLEGLFTHLEMKFVRIDGTVNITKRQQNLKGFNEGQYDVFLISTRAGGLGLNIPGANRVVIFDFGFNPTWEEQAIGRAYRIGQTKPVFVYRFVAGGTFEANIYNKALFKVELASRVVDKKNPTRNAERK</sequence>
<name>A0ABR0LTM3_9PEZI</name>
<keyword evidence="4" id="KW-0378">Hydrolase</keyword>
<evidence type="ECO:0000256" key="2">
    <source>
        <dbReference type="ARBA" id="ARBA00007025"/>
    </source>
</evidence>
<reference evidence="10 11" key="1">
    <citation type="submission" date="2023-08" db="EMBL/GenBank/DDBJ databases">
        <title>Black Yeasts Isolated from many extreme environments.</title>
        <authorList>
            <person name="Coleine C."/>
            <person name="Stajich J.E."/>
            <person name="Selbmann L."/>
        </authorList>
    </citation>
    <scope>NUCLEOTIDE SEQUENCE [LARGE SCALE GENOMIC DNA]</scope>
    <source>
        <strain evidence="10 11">CCFEE 536</strain>
    </source>
</reference>
<keyword evidence="7" id="KW-0238">DNA-binding</keyword>
<dbReference type="PROSITE" id="PS51194">
    <property type="entry name" value="HELICASE_CTER"/>
    <property type="match status" value="1"/>
</dbReference>
<evidence type="ECO:0000259" key="9">
    <source>
        <dbReference type="PROSITE" id="PS51194"/>
    </source>
</evidence>
<dbReference type="SUPFAM" id="SSF52540">
    <property type="entry name" value="P-loop containing nucleoside triphosphate hydrolases"/>
    <property type="match status" value="1"/>
</dbReference>
<feature type="domain" description="Helicase C-terminal" evidence="9">
    <location>
        <begin position="40"/>
        <end position="195"/>
    </location>
</feature>
<evidence type="ECO:0000256" key="1">
    <source>
        <dbReference type="ARBA" id="ARBA00004123"/>
    </source>
</evidence>
<accession>A0ABR0LTM3</accession>